<dbReference type="OrthoDB" id="9804723at2"/>
<evidence type="ECO:0000313" key="3">
    <source>
        <dbReference type="Proteomes" id="UP000238801"/>
    </source>
</evidence>
<name>A0A2T0X4B1_9RHOB</name>
<evidence type="ECO:0000313" key="2">
    <source>
        <dbReference type="EMBL" id="PRY93776.1"/>
    </source>
</evidence>
<dbReference type="PANTHER" id="PTHR12277:SF81">
    <property type="entry name" value="PROTEIN ABHD13"/>
    <property type="match status" value="1"/>
</dbReference>
<dbReference type="InterPro" id="IPR029058">
    <property type="entry name" value="AB_hydrolase_fold"/>
</dbReference>
<dbReference type="AlphaFoldDB" id="A0A2T0X4B1"/>
<reference evidence="2 3" key="1">
    <citation type="submission" date="2018-03" db="EMBL/GenBank/DDBJ databases">
        <title>Genomic Encyclopedia of Archaeal and Bacterial Type Strains, Phase II (KMG-II): from individual species to whole genera.</title>
        <authorList>
            <person name="Goeker M."/>
        </authorList>
    </citation>
    <scope>NUCLEOTIDE SEQUENCE [LARGE SCALE GENOMIC DNA]</scope>
    <source>
        <strain evidence="2 3">DSM 29318</strain>
    </source>
</reference>
<proteinExistence type="predicted"/>
<dbReference type="SUPFAM" id="SSF53474">
    <property type="entry name" value="alpha/beta-Hydrolases"/>
    <property type="match status" value="1"/>
</dbReference>
<evidence type="ECO:0008006" key="4">
    <source>
        <dbReference type="Google" id="ProtNLM"/>
    </source>
</evidence>
<accession>A0A2T0X4B1</accession>
<keyword evidence="1" id="KW-0812">Transmembrane</keyword>
<dbReference type="Gene3D" id="3.40.50.1820">
    <property type="entry name" value="alpha/beta hydrolase"/>
    <property type="match status" value="1"/>
</dbReference>
<protein>
    <recommendedName>
        <fullName evidence="4">Serine aminopeptidase S33 domain-containing protein</fullName>
    </recommendedName>
</protein>
<feature type="transmembrane region" description="Helical" evidence="1">
    <location>
        <begin position="7"/>
        <end position="29"/>
    </location>
</feature>
<dbReference type="EMBL" id="PVTT01000002">
    <property type="protein sequence ID" value="PRY93776.1"/>
    <property type="molecule type" value="Genomic_DNA"/>
</dbReference>
<keyword evidence="1" id="KW-0472">Membrane</keyword>
<keyword evidence="1" id="KW-1133">Transmembrane helix</keyword>
<dbReference type="Proteomes" id="UP000238801">
    <property type="component" value="Unassembled WGS sequence"/>
</dbReference>
<keyword evidence="3" id="KW-1185">Reference proteome</keyword>
<comment type="caution">
    <text evidence="2">The sequence shown here is derived from an EMBL/GenBank/DDBJ whole genome shotgun (WGS) entry which is preliminary data.</text>
</comment>
<evidence type="ECO:0000256" key="1">
    <source>
        <dbReference type="SAM" id="Phobius"/>
    </source>
</evidence>
<dbReference type="RefSeq" id="WP_106161364.1">
    <property type="nucleotide sequence ID" value="NZ_PVTT01000002.1"/>
</dbReference>
<gene>
    <name evidence="2" type="ORF">BCF33_2660</name>
</gene>
<dbReference type="PANTHER" id="PTHR12277">
    <property type="entry name" value="ALPHA/BETA HYDROLASE DOMAIN-CONTAINING PROTEIN"/>
    <property type="match status" value="1"/>
</dbReference>
<organism evidence="2 3">
    <name type="scientific">Hasllibacter halocynthiae</name>
    <dbReference type="NCBI Taxonomy" id="595589"/>
    <lineage>
        <taxon>Bacteria</taxon>
        <taxon>Pseudomonadati</taxon>
        <taxon>Pseudomonadota</taxon>
        <taxon>Alphaproteobacteria</taxon>
        <taxon>Rhodobacterales</taxon>
        <taxon>Roseobacteraceae</taxon>
        <taxon>Hasllibacter</taxon>
    </lineage>
</organism>
<sequence length="271" mass="28842">MRRARTLILWLIGVAAALYALVVGAFWLGQERLLYPGWSVGLPPLSAYETPGAVPVEVPVSGGIVLRGLYRAADPDAPTLVVFHGNGGHDARKLWAFGAHGWGTLMVPYRGFSGNPGRPSQAALVADARAVLDFATGPLGLSPDDVVVYGESLGSGVAVRAAAGGPWRAVVLEAPYAAVVDRAAQLFPWVPVRLLLRDRWRSVDHVAALGVPLLVLHGTDDPIMPIAQGRRLFEAASGPKRAVWIEGAGHQLPPLRVMEEIERFLADLPAA</sequence>